<accession>A0AA92TVD5</accession>
<evidence type="ECO:0000313" key="2">
    <source>
        <dbReference type="EMBL" id="RGW39554.1"/>
    </source>
</evidence>
<name>A0AA92TVD5_9BACT</name>
<dbReference type="Pfam" id="PF19034">
    <property type="entry name" value="RnlA-toxin_DBD"/>
    <property type="match status" value="1"/>
</dbReference>
<dbReference type="InterPro" id="IPR043994">
    <property type="entry name" value="RnlA/LsoA-toxin_DBD"/>
</dbReference>
<proteinExistence type="predicted"/>
<dbReference type="Gene3D" id="6.10.250.2650">
    <property type="match status" value="1"/>
</dbReference>
<dbReference type="GO" id="GO:0004521">
    <property type="term" value="F:RNA endonuclease activity"/>
    <property type="evidence" value="ECO:0007669"/>
    <property type="project" value="InterPro"/>
</dbReference>
<feature type="domain" description="Bacterial toxin RNase RnlA/LsoA DBD" evidence="1">
    <location>
        <begin position="207"/>
        <end position="328"/>
    </location>
</feature>
<evidence type="ECO:0000259" key="1">
    <source>
        <dbReference type="Pfam" id="PF19034"/>
    </source>
</evidence>
<organism evidence="2 3">
    <name type="scientific">Segatella copri</name>
    <dbReference type="NCBI Taxonomy" id="165179"/>
    <lineage>
        <taxon>Bacteria</taxon>
        <taxon>Pseudomonadati</taxon>
        <taxon>Bacteroidota</taxon>
        <taxon>Bacteroidia</taxon>
        <taxon>Bacteroidales</taxon>
        <taxon>Prevotellaceae</taxon>
        <taxon>Segatella</taxon>
    </lineage>
</organism>
<dbReference type="AlphaFoldDB" id="A0AA92TVD5"/>
<dbReference type="Proteomes" id="UP000283785">
    <property type="component" value="Unassembled WGS sequence"/>
</dbReference>
<dbReference type="EMBL" id="QSAG01000054">
    <property type="protein sequence ID" value="RGW39554.1"/>
    <property type="molecule type" value="Genomic_DNA"/>
</dbReference>
<reference evidence="2 3" key="1">
    <citation type="submission" date="2018-08" db="EMBL/GenBank/DDBJ databases">
        <title>A genome reference for cultivated species of the human gut microbiota.</title>
        <authorList>
            <person name="Zou Y."/>
            <person name="Xue W."/>
            <person name="Luo G."/>
        </authorList>
    </citation>
    <scope>NUCLEOTIDE SEQUENCE [LARGE SCALE GENOMIC DNA]</scope>
    <source>
        <strain evidence="2 3">AF12-50</strain>
    </source>
</reference>
<evidence type="ECO:0000313" key="3">
    <source>
        <dbReference type="Proteomes" id="UP000283785"/>
    </source>
</evidence>
<sequence>MSPVKVFMVMANKRYSLIISKIPEAVDEFAAVHDSFTVNKSFVNNEFRYEFVGSDGKVKRPGILVCYILQDGRVSFNIQGSPIYNKICDECRNFIISQTQIPDISQKTLTVRHIPKEDVECFLKLQIENGVTCEMIDSKCDSIEIEASLCGDYGARMHLSYYTNETLFLQGVLTEFFVILAQDVLGLTTETPDNIIETVFEIKNTSKEVIAPDLSCHIQDLTQIPHGSVIRKFISSTLTLINSGVCVGDYGCCSFGILKALDALMRKRMQEDSPIESNYFGIFKETDEHVYKFSSSITTYDHNLGLKSALEEAYTLYHKHRHTTFHVDSVIESSRILSFDDALDIIKEALRIINRICNNW</sequence>
<gene>
    <name evidence="2" type="ORF">DWV76_15535</name>
</gene>
<protein>
    <recommendedName>
        <fullName evidence="1">Bacterial toxin RNase RnlA/LsoA DBD domain-containing protein</fullName>
    </recommendedName>
</protein>
<comment type="caution">
    <text evidence="2">The sequence shown here is derived from an EMBL/GenBank/DDBJ whole genome shotgun (WGS) entry which is preliminary data.</text>
</comment>